<dbReference type="SMART" id="SM00346">
    <property type="entry name" value="HTH_ICLR"/>
    <property type="match status" value="1"/>
</dbReference>
<dbReference type="Pfam" id="PF12802">
    <property type="entry name" value="MarR_2"/>
    <property type="match status" value="1"/>
</dbReference>
<dbReference type="Gene3D" id="3.30.450.40">
    <property type="match status" value="1"/>
</dbReference>
<dbReference type="Gene3D" id="1.10.10.10">
    <property type="entry name" value="Winged helix-like DNA-binding domain superfamily/Winged helix DNA-binding domain"/>
    <property type="match status" value="1"/>
</dbReference>
<organism evidence="6 7">
    <name type="scientific">Nocardia puris</name>
    <dbReference type="NCBI Taxonomy" id="208602"/>
    <lineage>
        <taxon>Bacteria</taxon>
        <taxon>Bacillati</taxon>
        <taxon>Actinomycetota</taxon>
        <taxon>Actinomycetes</taxon>
        <taxon>Mycobacteriales</taxon>
        <taxon>Nocardiaceae</taxon>
        <taxon>Nocardia</taxon>
    </lineage>
</organism>
<dbReference type="PANTHER" id="PTHR30136">
    <property type="entry name" value="HELIX-TURN-HELIX TRANSCRIPTIONAL REGULATOR, ICLR FAMILY"/>
    <property type="match status" value="1"/>
</dbReference>
<gene>
    <name evidence="6" type="ORF">DFR74_102164</name>
</gene>
<dbReference type="InterPro" id="IPR050707">
    <property type="entry name" value="HTH_MetabolicPath_Reg"/>
</dbReference>
<dbReference type="RefSeq" id="WP_084537257.1">
    <property type="nucleotide sequence ID" value="NZ_QNRE01000002.1"/>
</dbReference>
<dbReference type="PROSITE" id="PS51077">
    <property type="entry name" value="HTH_ICLR"/>
    <property type="match status" value="1"/>
</dbReference>
<evidence type="ECO:0000256" key="2">
    <source>
        <dbReference type="ARBA" id="ARBA00023125"/>
    </source>
</evidence>
<feature type="domain" description="HTH iclR-type" evidence="4">
    <location>
        <begin position="11"/>
        <end position="72"/>
    </location>
</feature>
<name>A0A366DUI7_9NOCA</name>
<keyword evidence="1" id="KW-0805">Transcription regulation</keyword>
<dbReference type="InterPro" id="IPR036388">
    <property type="entry name" value="WH-like_DNA-bd_sf"/>
</dbReference>
<dbReference type="GO" id="GO:0003677">
    <property type="term" value="F:DNA binding"/>
    <property type="evidence" value="ECO:0007669"/>
    <property type="project" value="UniProtKB-KW"/>
</dbReference>
<comment type="caution">
    <text evidence="6">The sequence shown here is derived from an EMBL/GenBank/DDBJ whole genome shotgun (WGS) entry which is preliminary data.</text>
</comment>
<dbReference type="EMBL" id="QNRE01000002">
    <property type="protein sequence ID" value="RBO93747.1"/>
    <property type="molecule type" value="Genomic_DNA"/>
</dbReference>
<evidence type="ECO:0000313" key="6">
    <source>
        <dbReference type="EMBL" id="RBO93747.1"/>
    </source>
</evidence>
<dbReference type="InterPro" id="IPR014757">
    <property type="entry name" value="Tscrpt_reg_IclR_C"/>
</dbReference>
<protein>
    <submittedName>
        <fullName evidence="6">DNA-binding IclR family transcriptional regulator</fullName>
    </submittedName>
</protein>
<dbReference type="Proteomes" id="UP000252586">
    <property type="component" value="Unassembled WGS sequence"/>
</dbReference>
<dbReference type="AlphaFoldDB" id="A0A366DUI7"/>
<dbReference type="STRING" id="1210090.GCA_001613185_00458"/>
<dbReference type="InterPro" id="IPR029016">
    <property type="entry name" value="GAF-like_dom_sf"/>
</dbReference>
<dbReference type="OrthoDB" id="4524640at2"/>
<dbReference type="PROSITE" id="PS51078">
    <property type="entry name" value="ICLR_ED"/>
    <property type="match status" value="1"/>
</dbReference>
<dbReference type="SUPFAM" id="SSF46785">
    <property type="entry name" value="Winged helix' DNA-binding domain"/>
    <property type="match status" value="1"/>
</dbReference>
<evidence type="ECO:0000259" key="5">
    <source>
        <dbReference type="PROSITE" id="PS51078"/>
    </source>
</evidence>
<evidence type="ECO:0000313" key="7">
    <source>
        <dbReference type="Proteomes" id="UP000252586"/>
    </source>
</evidence>
<reference evidence="6 7" key="1">
    <citation type="submission" date="2018-06" db="EMBL/GenBank/DDBJ databases">
        <title>Genomic Encyclopedia of Type Strains, Phase IV (KMG-IV): sequencing the most valuable type-strain genomes for metagenomic binning, comparative biology and taxonomic classification.</title>
        <authorList>
            <person name="Goeker M."/>
        </authorList>
    </citation>
    <scope>NUCLEOTIDE SEQUENCE [LARGE SCALE GENOMIC DNA]</scope>
    <source>
        <strain evidence="6 7">DSM 44599</strain>
    </source>
</reference>
<dbReference type="PANTHER" id="PTHR30136:SF35">
    <property type="entry name" value="HTH-TYPE TRANSCRIPTIONAL REGULATOR RV1719"/>
    <property type="match status" value="1"/>
</dbReference>
<proteinExistence type="predicted"/>
<dbReference type="InterPro" id="IPR011991">
    <property type="entry name" value="ArsR-like_HTH"/>
</dbReference>
<evidence type="ECO:0000256" key="3">
    <source>
        <dbReference type="ARBA" id="ARBA00023163"/>
    </source>
</evidence>
<dbReference type="InterPro" id="IPR000835">
    <property type="entry name" value="HTH_MarR-typ"/>
</dbReference>
<dbReference type="GO" id="GO:0003700">
    <property type="term" value="F:DNA-binding transcription factor activity"/>
    <property type="evidence" value="ECO:0007669"/>
    <property type="project" value="InterPro"/>
</dbReference>
<keyword evidence="2 6" id="KW-0238">DNA-binding</keyword>
<keyword evidence="7" id="KW-1185">Reference proteome</keyword>
<dbReference type="InterPro" id="IPR005471">
    <property type="entry name" value="Tscrpt_reg_IclR_N"/>
</dbReference>
<sequence length="295" mass="30682">MPDIASARSPSPPTRRVVEIVGLLAARPGPRTVAGIAEQLGIARATATAVLAELEAAGWVVRVPERGYRLGPGFLALTSAPLPGAVGDVLTALAERTGCGATLSRIESEHLTVLDVRQGPDRAIPGIPVGHRIPLRFPAGAAVMPWRAAAEQNAWLATAAAADLRTASALLTLVRRRGVALFRPTSDDAGLVALLADLLSAAGTELLQPNLRARALRQLAALTARPFTAAELDADADLPLSYLAAPVFDADGAAAYEVQLGPLRPTTTRAERDGFVRATLDAARALTETLTARDG</sequence>
<keyword evidence="3" id="KW-0804">Transcription</keyword>
<accession>A0A366DUI7</accession>
<evidence type="ECO:0000259" key="4">
    <source>
        <dbReference type="PROSITE" id="PS51077"/>
    </source>
</evidence>
<dbReference type="CDD" id="cd00090">
    <property type="entry name" value="HTH_ARSR"/>
    <property type="match status" value="1"/>
</dbReference>
<evidence type="ECO:0000256" key="1">
    <source>
        <dbReference type="ARBA" id="ARBA00023015"/>
    </source>
</evidence>
<dbReference type="SUPFAM" id="SSF55781">
    <property type="entry name" value="GAF domain-like"/>
    <property type="match status" value="1"/>
</dbReference>
<feature type="domain" description="IclR-ED" evidence="5">
    <location>
        <begin position="66"/>
        <end position="292"/>
    </location>
</feature>
<dbReference type="GO" id="GO:0045892">
    <property type="term" value="P:negative regulation of DNA-templated transcription"/>
    <property type="evidence" value="ECO:0007669"/>
    <property type="project" value="TreeGrafter"/>
</dbReference>
<dbReference type="InterPro" id="IPR036390">
    <property type="entry name" value="WH_DNA-bd_sf"/>
</dbReference>